<sequence>MDIRALLGGLLFALIWSSAFASARIIVEAAPPLTALALRFLISGGIGIGIALAMGQSMRLSAAQWRAVVIFGICQNALYLGLNFVAMQWIEASLAAIIASTMPLLVAAASWGLFRDRLPALGLAGLAAGFFGVGLIMVQRLSGGADALGIVLCLIGAVALTVATLAVRVAAQGGGNLLMIVGLQMLVGSAVLAPIAALTETIVVDWSVPLVVAFAYTTLMPGLLATLIWFWLVGRIGATRAATFHFLNPVFGVAIAAVLLGEGLSWVDALGVAIVAAGILAVQLSRAKPA</sequence>
<proteinExistence type="inferred from homology"/>
<keyword evidence="9" id="KW-1185">Reference proteome</keyword>
<dbReference type="SUPFAM" id="SSF103481">
    <property type="entry name" value="Multidrug resistance efflux transporter EmrE"/>
    <property type="match status" value="2"/>
</dbReference>
<dbReference type="InterPro" id="IPR050638">
    <property type="entry name" value="AA-Vitamin_Transporters"/>
</dbReference>
<dbReference type="KEGG" id="rmai:MACH21_01410"/>
<reference evidence="8 9" key="1">
    <citation type="submission" date="2023-01" db="EMBL/GenBank/DDBJ databases">
        <title>Complete genome sequence of Roseicyclus marinus strain Dej080120_10.</title>
        <authorList>
            <person name="Ueki S."/>
            <person name="Maruyama F."/>
        </authorList>
    </citation>
    <scope>NUCLEOTIDE SEQUENCE [LARGE SCALE GENOMIC DNA]</scope>
    <source>
        <strain evidence="8 9">Dej080120_10</strain>
    </source>
</reference>
<feature type="transmembrane region" description="Helical" evidence="6">
    <location>
        <begin position="147"/>
        <end position="170"/>
    </location>
</feature>
<evidence type="ECO:0000256" key="4">
    <source>
        <dbReference type="ARBA" id="ARBA00022989"/>
    </source>
</evidence>
<dbReference type="Pfam" id="PF00892">
    <property type="entry name" value="EamA"/>
    <property type="match status" value="2"/>
</dbReference>
<accession>A0AA48HE71</accession>
<dbReference type="GO" id="GO:0016020">
    <property type="term" value="C:membrane"/>
    <property type="evidence" value="ECO:0007669"/>
    <property type="project" value="UniProtKB-SubCell"/>
</dbReference>
<evidence type="ECO:0000256" key="1">
    <source>
        <dbReference type="ARBA" id="ARBA00004141"/>
    </source>
</evidence>
<dbReference type="Proteomes" id="UP001337723">
    <property type="component" value="Chromosome"/>
</dbReference>
<keyword evidence="5 6" id="KW-0472">Membrane</keyword>
<comment type="subcellular location">
    <subcellularLocation>
        <location evidence="1">Membrane</location>
        <topology evidence="1">Multi-pass membrane protein</topology>
    </subcellularLocation>
</comment>
<evidence type="ECO:0000313" key="8">
    <source>
        <dbReference type="EMBL" id="BDW83964.1"/>
    </source>
</evidence>
<dbReference type="EMBL" id="AP027266">
    <property type="protein sequence ID" value="BDW83964.1"/>
    <property type="molecule type" value="Genomic_DNA"/>
</dbReference>
<feature type="transmembrane region" description="Helical" evidence="6">
    <location>
        <begin position="92"/>
        <end position="114"/>
    </location>
</feature>
<evidence type="ECO:0000313" key="9">
    <source>
        <dbReference type="Proteomes" id="UP001337723"/>
    </source>
</evidence>
<dbReference type="AlphaFoldDB" id="A0AA48HE71"/>
<evidence type="ECO:0000256" key="6">
    <source>
        <dbReference type="SAM" id="Phobius"/>
    </source>
</evidence>
<keyword evidence="3 6" id="KW-0812">Transmembrane</keyword>
<dbReference type="InterPro" id="IPR037185">
    <property type="entry name" value="EmrE-like"/>
</dbReference>
<feature type="transmembrane region" description="Helical" evidence="6">
    <location>
        <begin position="67"/>
        <end position="86"/>
    </location>
</feature>
<evidence type="ECO:0000256" key="5">
    <source>
        <dbReference type="ARBA" id="ARBA00023136"/>
    </source>
</evidence>
<feature type="domain" description="EamA" evidence="7">
    <location>
        <begin position="5"/>
        <end position="137"/>
    </location>
</feature>
<feature type="transmembrane region" description="Helical" evidence="6">
    <location>
        <begin position="210"/>
        <end position="232"/>
    </location>
</feature>
<feature type="transmembrane region" description="Helical" evidence="6">
    <location>
        <begin position="177"/>
        <end position="198"/>
    </location>
</feature>
<gene>
    <name evidence="8" type="ORF">MACH21_01410</name>
</gene>
<evidence type="ECO:0000256" key="3">
    <source>
        <dbReference type="ARBA" id="ARBA00022692"/>
    </source>
</evidence>
<dbReference type="RefSeq" id="WP_338273435.1">
    <property type="nucleotide sequence ID" value="NZ_AP027266.1"/>
</dbReference>
<dbReference type="PANTHER" id="PTHR32322:SF2">
    <property type="entry name" value="EAMA DOMAIN-CONTAINING PROTEIN"/>
    <property type="match status" value="1"/>
</dbReference>
<feature type="transmembrane region" description="Helical" evidence="6">
    <location>
        <begin position="121"/>
        <end position="141"/>
    </location>
</feature>
<organism evidence="8 9">
    <name type="scientific">Roseicyclus marinus</name>
    <dbReference type="NCBI Taxonomy" id="2161673"/>
    <lineage>
        <taxon>Bacteria</taxon>
        <taxon>Pseudomonadati</taxon>
        <taxon>Pseudomonadota</taxon>
        <taxon>Alphaproteobacteria</taxon>
        <taxon>Rhodobacterales</taxon>
        <taxon>Roseobacteraceae</taxon>
        <taxon>Roseicyclus</taxon>
    </lineage>
</organism>
<keyword evidence="4 6" id="KW-1133">Transmembrane helix</keyword>
<comment type="similarity">
    <text evidence="2">Belongs to the EamA transporter family.</text>
</comment>
<name>A0AA48HE71_9RHOB</name>
<dbReference type="PANTHER" id="PTHR32322">
    <property type="entry name" value="INNER MEMBRANE TRANSPORTER"/>
    <property type="match status" value="1"/>
</dbReference>
<evidence type="ECO:0000259" key="7">
    <source>
        <dbReference type="Pfam" id="PF00892"/>
    </source>
</evidence>
<protein>
    <submittedName>
        <fullName evidence="8">Peptide ABC transporter permease</fullName>
    </submittedName>
</protein>
<feature type="transmembrane region" description="Helical" evidence="6">
    <location>
        <begin position="266"/>
        <end position="284"/>
    </location>
</feature>
<feature type="transmembrane region" description="Helical" evidence="6">
    <location>
        <begin position="33"/>
        <end position="55"/>
    </location>
</feature>
<dbReference type="InterPro" id="IPR000620">
    <property type="entry name" value="EamA_dom"/>
</dbReference>
<feature type="transmembrane region" description="Helical" evidence="6">
    <location>
        <begin position="244"/>
        <end position="260"/>
    </location>
</feature>
<evidence type="ECO:0000256" key="2">
    <source>
        <dbReference type="ARBA" id="ARBA00007362"/>
    </source>
</evidence>
<feature type="domain" description="EamA" evidence="7">
    <location>
        <begin position="148"/>
        <end position="282"/>
    </location>
</feature>